<protein>
    <submittedName>
        <fullName evidence="3">Reverse transcriptase, RNA-dependent DNA polymerase</fullName>
    </submittedName>
</protein>
<dbReference type="EMBL" id="AWWV01008903">
    <property type="protein sequence ID" value="OMO88814.1"/>
    <property type="molecule type" value="Genomic_DNA"/>
</dbReference>
<dbReference type="GO" id="GO:0003964">
    <property type="term" value="F:RNA-directed DNA polymerase activity"/>
    <property type="evidence" value="ECO:0007669"/>
    <property type="project" value="UniProtKB-KW"/>
</dbReference>
<evidence type="ECO:0000313" key="4">
    <source>
        <dbReference type="Proteomes" id="UP000188268"/>
    </source>
</evidence>
<reference evidence="3 4" key="1">
    <citation type="submission" date="2013-09" db="EMBL/GenBank/DDBJ databases">
        <title>Corchorus capsularis genome sequencing.</title>
        <authorList>
            <person name="Alam M."/>
            <person name="Haque M.S."/>
            <person name="Islam M.S."/>
            <person name="Emdad E.M."/>
            <person name="Islam M.M."/>
            <person name="Ahmed B."/>
            <person name="Halim A."/>
            <person name="Hossen Q.M.M."/>
            <person name="Hossain M.Z."/>
            <person name="Ahmed R."/>
            <person name="Khan M.M."/>
            <person name="Islam R."/>
            <person name="Rashid M.M."/>
            <person name="Khan S.A."/>
            <person name="Rahman M.S."/>
            <person name="Alam M."/>
        </authorList>
    </citation>
    <scope>NUCLEOTIDE SEQUENCE [LARGE SCALE GENOMIC DNA]</scope>
    <source>
        <strain evidence="4">cv. CVL-1</strain>
        <tissue evidence="3">Whole seedling</tissue>
    </source>
</reference>
<dbReference type="PANTHER" id="PTHR11439">
    <property type="entry name" value="GAG-POL-RELATED RETROTRANSPOSON"/>
    <property type="match status" value="1"/>
</dbReference>
<dbReference type="OrthoDB" id="414945at2759"/>
<feature type="compositionally biased region" description="Polar residues" evidence="1">
    <location>
        <begin position="177"/>
        <end position="213"/>
    </location>
</feature>
<sequence length="724" mass="80814">MGLNESYGHVRGQILLMNPLPSVNRAYSLLLQEEKQRQVSAAPDMNSDKVAFAVAHSFSNRTQSFHSGGSKFLSKNRPTCEHCKMVGHTKNKCYILYGYPPGHHLHRGTKSKIDQGGQISKENTSSMASLTSEQIQQLLSLLPNNQSSKANFVGKVSLSPNFPIWIVDTDNHSFNSLPSTPIESPNETPIISNDSSLNEISLPSNEDQPLARSQRNRRPPPYLQYYECSKVRRQPSQSSSTTSGSGTRYPISNFLSTHRLSSTYSTFVSNITSIAEPKSYSEAIKDPNWKAAIDAELHALEANKTWSIVDLPPHKSPVGCKWVFKVKYKSDGSIERYKARLVAKGYTQQEGIDFHETFAPVAKMTTVRCLLAIASTKNWPLYQLDVQNALLHGDLDEEVYMSLPPGVTSKGENSVCKLHKSLYGLKQASLQWFAKFSTALLTYGFVQSRSDYSLFIKSSKTDFVAILVYVDDIVITGNNSKLIDSVKNALQRQFSIKDLGSLKYFLGLEVARSKQGIYLSQRKYTLELLSETGLAGARPLYVPMEQNTKLSAHEGELLKDPSPYRRLIGKLIYLTITRPDIMYSVHVLSQFMNQPRHPHFDAALRLVRYLKSSPGQGILLSSLSDFKLRAFSDSDWASCPDTRRSLTGFCILLGSSPISWKTKKQQTVSCSSAEAEYRAMAFTCREIVWLQSLLHDFGISQCTPASLHCDNKAALHIAANPVFS</sequence>
<dbReference type="STRING" id="210143.A0A1R3J1V7"/>
<dbReference type="InterPro" id="IPR013103">
    <property type="entry name" value="RVT_2"/>
</dbReference>
<dbReference type="PANTHER" id="PTHR11439:SF511">
    <property type="match status" value="1"/>
</dbReference>
<feature type="compositionally biased region" description="Low complexity" evidence="1">
    <location>
        <begin position="236"/>
        <end position="247"/>
    </location>
</feature>
<feature type="domain" description="Reverse transcriptase Ty1/copia-type" evidence="2">
    <location>
        <begin position="303"/>
        <end position="545"/>
    </location>
</feature>
<dbReference type="SUPFAM" id="SSF56672">
    <property type="entry name" value="DNA/RNA polymerases"/>
    <property type="match status" value="1"/>
</dbReference>
<keyword evidence="3" id="KW-0695">RNA-directed DNA polymerase</keyword>
<keyword evidence="3" id="KW-0808">Transferase</keyword>
<feature type="region of interest" description="Disordered" evidence="1">
    <location>
        <begin position="177"/>
        <end position="221"/>
    </location>
</feature>
<gene>
    <name evidence="3" type="ORF">CCACVL1_08186</name>
</gene>
<dbReference type="Gramene" id="OMO88814">
    <property type="protein sequence ID" value="OMO88814"/>
    <property type="gene ID" value="CCACVL1_08186"/>
</dbReference>
<dbReference type="InterPro" id="IPR043502">
    <property type="entry name" value="DNA/RNA_pol_sf"/>
</dbReference>
<keyword evidence="3" id="KW-0548">Nucleotidyltransferase</keyword>
<organism evidence="3 4">
    <name type="scientific">Corchorus capsularis</name>
    <name type="common">Jute</name>
    <dbReference type="NCBI Taxonomy" id="210143"/>
    <lineage>
        <taxon>Eukaryota</taxon>
        <taxon>Viridiplantae</taxon>
        <taxon>Streptophyta</taxon>
        <taxon>Embryophyta</taxon>
        <taxon>Tracheophyta</taxon>
        <taxon>Spermatophyta</taxon>
        <taxon>Magnoliopsida</taxon>
        <taxon>eudicotyledons</taxon>
        <taxon>Gunneridae</taxon>
        <taxon>Pentapetalae</taxon>
        <taxon>rosids</taxon>
        <taxon>malvids</taxon>
        <taxon>Malvales</taxon>
        <taxon>Malvaceae</taxon>
        <taxon>Grewioideae</taxon>
        <taxon>Apeibeae</taxon>
        <taxon>Corchorus</taxon>
    </lineage>
</organism>
<dbReference type="OMA" id="PREPIHY"/>
<dbReference type="AlphaFoldDB" id="A0A1R3J1V7"/>
<comment type="caution">
    <text evidence="3">The sequence shown here is derived from an EMBL/GenBank/DDBJ whole genome shotgun (WGS) entry which is preliminary data.</text>
</comment>
<dbReference type="CDD" id="cd09272">
    <property type="entry name" value="RNase_HI_RT_Ty1"/>
    <property type="match status" value="1"/>
</dbReference>
<dbReference type="Pfam" id="PF07727">
    <property type="entry name" value="RVT_2"/>
    <property type="match status" value="1"/>
</dbReference>
<evidence type="ECO:0000259" key="2">
    <source>
        <dbReference type="Pfam" id="PF07727"/>
    </source>
</evidence>
<evidence type="ECO:0000256" key="1">
    <source>
        <dbReference type="SAM" id="MobiDB-lite"/>
    </source>
</evidence>
<evidence type="ECO:0000313" key="3">
    <source>
        <dbReference type="EMBL" id="OMO88814.1"/>
    </source>
</evidence>
<feature type="region of interest" description="Disordered" evidence="1">
    <location>
        <begin position="229"/>
        <end position="248"/>
    </location>
</feature>
<accession>A0A1R3J1V7</accession>
<name>A0A1R3J1V7_COCAP</name>
<dbReference type="Proteomes" id="UP000188268">
    <property type="component" value="Unassembled WGS sequence"/>
</dbReference>
<proteinExistence type="predicted"/>
<keyword evidence="4" id="KW-1185">Reference proteome</keyword>